<evidence type="ECO:0000256" key="1">
    <source>
        <dbReference type="SAM" id="MobiDB-lite"/>
    </source>
</evidence>
<dbReference type="EMBL" id="RCZP01000008">
    <property type="protein sequence ID" value="TPG57477.1"/>
    <property type="molecule type" value="Genomic_DNA"/>
</dbReference>
<proteinExistence type="predicted"/>
<protein>
    <recommendedName>
        <fullName evidence="4">Stress-induced protein</fullName>
    </recommendedName>
</protein>
<evidence type="ECO:0000313" key="2">
    <source>
        <dbReference type="EMBL" id="TPG57477.1"/>
    </source>
</evidence>
<evidence type="ECO:0000313" key="3">
    <source>
        <dbReference type="Proteomes" id="UP000317078"/>
    </source>
</evidence>
<sequence>MATTHSQGDKGKGDAASGKKGVSSETVASGKDKDPNNFANNPERASAAGTKGGHNSHKND</sequence>
<comment type="caution">
    <text evidence="2">The sequence shown here is derived from an EMBL/GenBank/DDBJ whole genome shotgun (WGS) entry which is preliminary data.</text>
</comment>
<name>A0A502G5Y9_9PROT</name>
<organism evidence="2 3">
    <name type="scientific">Muricoccus nepalensis</name>
    <dbReference type="NCBI Taxonomy" id="1854500"/>
    <lineage>
        <taxon>Bacteria</taxon>
        <taxon>Pseudomonadati</taxon>
        <taxon>Pseudomonadota</taxon>
        <taxon>Alphaproteobacteria</taxon>
        <taxon>Acetobacterales</taxon>
        <taxon>Roseomonadaceae</taxon>
        <taxon>Muricoccus</taxon>
    </lineage>
</organism>
<gene>
    <name evidence="2" type="ORF">EAH89_11175</name>
</gene>
<accession>A0A502G5Y9</accession>
<dbReference type="RefSeq" id="WP_140882964.1">
    <property type="nucleotide sequence ID" value="NZ_RCZP01000008.1"/>
</dbReference>
<reference evidence="2 3" key="1">
    <citation type="journal article" date="2019" name="Environ. Microbiol.">
        <title>Species interactions and distinct microbial communities in high Arctic permafrost affected cryosols are associated with the CH4 and CO2 gas fluxes.</title>
        <authorList>
            <person name="Altshuler I."/>
            <person name="Hamel J."/>
            <person name="Turney S."/>
            <person name="Magnuson E."/>
            <person name="Levesque R."/>
            <person name="Greer C."/>
            <person name="Whyte L.G."/>
        </authorList>
    </citation>
    <scope>NUCLEOTIDE SEQUENCE [LARGE SCALE GENOMIC DNA]</scope>
    <source>
        <strain evidence="2 3">S9.3B</strain>
    </source>
</reference>
<dbReference type="Proteomes" id="UP000317078">
    <property type="component" value="Unassembled WGS sequence"/>
</dbReference>
<keyword evidence="3" id="KW-1185">Reference proteome</keyword>
<feature type="region of interest" description="Disordered" evidence="1">
    <location>
        <begin position="1"/>
        <end position="60"/>
    </location>
</feature>
<dbReference type="AlphaFoldDB" id="A0A502G5Y9"/>
<evidence type="ECO:0008006" key="4">
    <source>
        <dbReference type="Google" id="ProtNLM"/>
    </source>
</evidence>
<dbReference type="InterPro" id="IPR019626">
    <property type="entry name" value="Stress-induced_KGG_rpt"/>
</dbReference>
<dbReference type="OrthoDB" id="7281991at2"/>
<dbReference type="Pfam" id="PF10685">
    <property type="entry name" value="KGG"/>
    <property type="match status" value="1"/>
</dbReference>